<reference evidence="2" key="2">
    <citation type="submission" date="2014-03" db="EMBL/GenBank/DDBJ databases">
        <title>The whipworm genome and dual-species transcriptomics of an intimate host-pathogen interaction.</title>
        <authorList>
            <person name="Foth B.J."/>
            <person name="Tsai I.J."/>
            <person name="Reid A.J."/>
            <person name="Bancroft A.J."/>
            <person name="Nichol S."/>
            <person name="Tracey A."/>
            <person name="Holroyd N."/>
            <person name="Cotton J.A."/>
            <person name="Stanley E.J."/>
            <person name="Zarowiecki M."/>
            <person name="Liu J.Z."/>
            <person name="Huckvale T."/>
            <person name="Cooper P.J."/>
            <person name="Grencis R.K."/>
            <person name="Berriman M."/>
        </authorList>
    </citation>
    <scope>NUCLEOTIDE SEQUENCE [LARGE SCALE GENOMIC DNA]</scope>
</reference>
<gene>
    <name evidence="2" type="ORF">TTRE_0000004201</name>
</gene>
<keyword evidence="3" id="KW-1185">Reference proteome</keyword>
<dbReference type="EMBL" id="HG805809">
    <property type="protein sequence ID" value="CDW51783.1"/>
    <property type="molecule type" value="Genomic_DNA"/>
</dbReference>
<protein>
    <submittedName>
        <fullName evidence="2">Uncharacterized protein</fullName>
    </submittedName>
</protein>
<reference evidence="2" key="1">
    <citation type="submission" date="2014-01" db="EMBL/GenBank/DDBJ databases">
        <authorList>
            <person name="Aslett M."/>
        </authorList>
    </citation>
    <scope>NUCLEOTIDE SEQUENCE</scope>
</reference>
<accession>A0A077YWG7</accession>
<name>A0A077YWG7_TRITR</name>
<feature type="coiled-coil region" evidence="1">
    <location>
        <begin position="185"/>
        <end position="344"/>
    </location>
</feature>
<keyword evidence="1" id="KW-0175">Coiled coil</keyword>
<evidence type="ECO:0000256" key="1">
    <source>
        <dbReference type="SAM" id="Coils"/>
    </source>
</evidence>
<evidence type="ECO:0000313" key="2">
    <source>
        <dbReference type="EMBL" id="CDW51783.1"/>
    </source>
</evidence>
<dbReference type="Proteomes" id="UP000030665">
    <property type="component" value="Unassembled WGS sequence"/>
</dbReference>
<proteinExistence type="predicted"/>
<sequence>MQMDQVAFHGYPINASAVVIAELSACMLISPSSYVYPRSYTVGIGNCPGIDSTRETTQNEDKIDLENIAWQQAQSMQNENGLNETNLTSTGDALTGNNGKHAAAQRGSVESLLVQDCLTEIHALHQKLKEYLAIEQELFIVKEKLNVRERQQEQRSWKQYSELLVNMTQKQNEWRQVELTLKMKISSAETRAADMITQMEQYKEERRLLNVEKQKNQDRVLELEAELFRANQKIEVLLQQDEINQLQQRSEVTRLETEVEHLIAEREEVIRRKKTEIEELRQDKIAQERLLQEYETRNRHLEQQLKQGVDDARKSFESDRFEWKAKLDEVERNLQNEAISHERKVNLLLLEVNHLRWERDKALEEVATCRMKCGDS</sequence>
<organism evidence="2 3">
    <name type="scientific">Trichuris trichiura</name>
    <name type="common">Whipworm</name>
    <name type="synonym">Trichocephalus trichiurus</name>
    <dbReference type="NCBI Taxonomy" id="36087"/>
    <lineage>
        <taxon>Eukaryota</taxon>
        <taxon>Metazoa</taxon>
        <taxon>Ecdysozoa</taxon>
        <taxon>Nematoda</taxon>
        <taxon>Enoplea</taxon>
        <taxon>Dorylaimia</taxon>
        <taxon>Trichinellida</taxon>
        <taxon>Trichuridae</taxon>
        <taxon>Trichuris</taxon>
    </lineage>
</organism>
<dbReference type="OrthoDB" id="5916411at2759"/>
<evidence type="ECO:0000313" key="3">
    <source>
        <dbReference type="Proteomes" id="UP000030665"/>
    </source>
</evidence>
<dbReference type="AlphaFoldDB" id="A0A077YWG7"/>